<reference evidence="3" key="1">
    <citation type="journal article" date="2014" name="Proc. Natl. Acad. Sci. U.S.A.">
        <title>Extensive sampling of basidiomycete genomes demonstrates inadequacy of the white-rot/brown-rot paradigm for wood decay fungi.</title>
        <authorList>
            <person name="Riley R."/>
            <person name="Salamov A.A."/>
            <person name="Brown D.W."/>
            <person name="Nagy L.G."/>
            <person name="Floudas D."/>
            <person name="Held B.W."/>
            <person name="Levasseur A."/>
            <person name="Lombard V."/>
            <person name="Morin E."/>
            <person name="Otillar R."/>
            <person name="Lindquist E.A."/>
            <person name="Sun H."/>
            <person name="LaButti K.M."/>
            <person name="Schmutz J."/>
            <person name="Jabbour D."/>
            <person name="Luo H."/>
            <person name="Baker S.E."/>
            <person name="Pisabarro A.G."/>
            <person name="Walton J.D."/>
            <person name="Blanchette R.A."/>
            <person name="Henrissat B."/>
            <person name="Martin F."/>
            <person name="Cullen D."/>
            <person name="Hibbett D.S."/>
            <person name="Grigoriev I.V."/>
        </authorList>
    </citation>
    <scope>NUCLEOTIDE SEQUENCE [LARGE SCALE GENOMIC DNA]</scope>
    <source>
        <strain evidence="3">FD-172 SS1</strain>
    </source>
</reference>
<feature type="region of interest" description="Disordered" evidence="1">
    <location>
        <begin position="375"/>
        <end position="398"/>
    </location>
</feature>
<feature type="region of interest" description="Disordered" evidence="1">
    <location>
        <begin position="519"/>
        <end position="546"/>
    </location>
</feature>
<dbReference type="EMBL" id="KL198150">
    <property type="protein sequence ID" value="KDQ06186.1"/>
    <property type="molecule type" value="Genomic_DNA"/>
</dbReference>
<dbReference type="OrthoDB" id="3224257at2759"/>
<sequence length="587" mass="64141">MLFRVFPASSAPTIIFALSYPTPPSALPLPHGYAQQLNRILADQLDSPPNPHSLDRAAWALSLLDTCTFDLAVASVVCVFVDGVRAEWTLPPACLDVLGRVVDIVRESAAVEEREASSSDGLRTSSQSRVLRHRARSDLVDAYRRFVQPELVARFGKNEPGGFSFSAWAARSMLKRSEEQMDRMIRSHHSADYFHEWFSPSRSSSPTLSRSSSPSPTTPCGSPLRGSTPVDFADAENPFAGPRSTWDEDEEEYDDEDTDVEEGDDYAVSSKDWPRSPSSRSPCKPSLESDPFYNHLDSLCTRLRSVIARTEVRAAVTLAEESTAARALEERVRRRGWSTKAHMGGAARDAGSFLPTCSSPLARCLPITAPAPVSMPARVESNGRGVTPPPIRRTRSLPSDPQAFPLAFGLPSIRLSGRKYHEAEDALSRSAPSSLSFTPIDEERSYVDMDVDADDEDRDEAMDLDLHLDLESDSLKKSMTLYCLRAASASGLRITPPSPPPMMALPTPVPVISIKAPAAVKGTTSPPRPVRSPARAGSSPSMIPVPISAGKRKSSAMHERVRVHHPEDGLPHRGDEAIIVDDPRMLF</sequence>
<dbReference type="InParanoid" id="A0A067M3M5"/>
<keyword evidence="3" id="KW-1185">Reference proteome</keyword>
<feature type="compositionally biased region" description="Low complexity" evidence="1">
    <location>
        <begin position="199"/>
        <end position="224"/>
    </location>
</feature>
<dbReference type="Proteomes" id="UP000027195">
    <property type="component" value="Unassembled WGS sequence"/>
</dbReference>
<name>A0A067M3M5_BOTB1</name>
<evidence type="ECO:0000313" key="2">
    <source>
        <dbReference type="EMBL" id="KDQ06186.1"/>
    </source>
</evidence>
<protein>
    <submittedName>
        <fullName evidence="2">Uncharacterized protein</fullName>
    </submittedName>
</protein>
<evidence type="ECO:0000256" key="1">
    <source>
        <dbReference type="SAM" id="MobiDB-lite"/>
    </source>
</evidence>
<dbReference type="HOGENOM" id="CLU_464584_0_0_1"/>
<evidence type="ECO:0000313" key="3">
    <source>
        <dbReference type="Proteomes" id="UP000027195"/>
    </source>
</evidence>
<gene>
    <name evidence="2" type="ORF">BOTBODRAFT_39777</name>
</gene>
<feature type="compositionally biased region" description="Low complexity" evidence="1">
    <location>
        <begin position="531"/>
        <end position="541"/>
    </location>
</feature>
<feature type="region of interest" description="Disordered" evidence="1">
    <location>
        <begin position="199"/>
        <end position="287"/>
    </location>
</feature>
<dbReference type="AlphaFoldDB" id="A0A067M3M5"/>
<feature type="compositionally biased region" description="Acidic residues" evidence="1">
    <location>
        <begin position="247"/>
        <end position="265"/>
    </location>
</feature>
<feature type="compositionally biased region" description="Low complexity" evidence="1">
    <location>
        <begin position="269"/>
        <end position="286"/>
    </location>
</feature>
<accession>A0A067M3M5</accession>
<organism evidence="2 3">
    <name type="scientific">Botryobasidium botryosum (strain FD-172 SS1)</name>
    <dbReference type="NCBI Taxonomy" id="930990"/>
    <lineage>
        <taxon>Eukaryota</taxon>
        <taxon>Fungi</taxon>
        <taxon>Dikarya</taxon>
        <taxon>Basidiomycota</taxon>
        <taxon>Agaricomycotina</taxon>
        <taxon>Agaricomycetes</taxon>
        <taxon>Cantharellales</taxon>
        <taxon>Botryobasidiaceae</taxon>
        <taxon>Botryobasidium</taxon>
    </lineage>
</organism>
<proteinExistence type="predicted"/>